<keyword evidence="14" id="KW-0408">Iron</keyword>
<comment type="subcellular location">
    <subcellularLocation>
        <location evidence="2">Membrane</location>
        <topology evidence="2">Lipid-anchor</topology>
        <topology evidence="2">GPI-anchor</topology>
    </subcellularLocation>
    <subcellularLocation>
        <location evidence="1">Membrane</location>
        <topology evidence="1">Multi-pass membrane protein</topology>
    </subcellularLocation>
    <subcellularLocation>
        <location evidence="3">Secreted</location>
    </subcellularLocation>
</comment>
<keyword evidence="11 14" id="KW-1015">Disulfide bond</keyword>
<dbReference type="GO" id="GO:0005576">
    <property type="term" value="C:extracellular region"/>
    <property type="evidence" value="ECO:0007669"/>
    <property type="project" value="UniProtKB-SubCell"/>
</dbReference>
<name>A0A9Q8USH7_PASFU</name>
<organism evidence="18 19">
    <name type="scientific">Passalora fulva</name>
    <name type="common">Tomato leaf mold</name>
    <name type="synonym">Cladosporium fulvum</name>
    <dbReference type="NCBI Taxonomy" id="5499"/>
    <lineage>
        <taxon>Eukaryota</taxon>
        <taxon>Fungi</taxon>
        <taxon>Dikarya</taxon>
        <taxon>Ascomycota</taxon>
        <taxon>Pezizomycotina</taxon>
        <taxon>Dothideomycetes</taxon>
        <taxon>Dothideomycetidae</taxon>
        <taxon>Mycosphaerellales</taxon>
        <taxon>Mycosphaerellaceae</taxon>
        <taxon>Fulvia</taxon>
    </lineage>
</organism>
<dbReference type="GO" id="GO:0098552">
    <property type="term" value="C:side of membrane"/>
    <property type="evidence" value="ECO:0007669"/>
    <property type="project" value="UniProtKB-KW"/>
</dbReference>
<dbReference type="InterPro" id="IPR052337">
    <property type="entry name" value="SAT4-like"/>
</dbReference>
<evidence type="ECO:0000256" key="2">
    <source>
        <dbReference type="ARBA" id="ARBA00004589"/>
    </source>
</evidence>
<feature type="binding site" description="axial binding residue" evidence="14">
    <location>
        <position position="56"/>
    </location>
    <ligand>
        <name>heme</name>
        <dbReference type="ChEBI" id="CHEBI:30413"/>
    </ligand>
    <ligandPart>
        <name>Fe</name>
        <dbReference type="ChEBI" id="CHEBI:18248"/>
    </ligandPart>
</feature>
<protein>
    <recommendedName>
        <fullName evidence="17">CFEM domain-containing protein</fullName>
    </recommendedName>
</protein>
<feature type="transmembrane region" description="Helical" evidence="15">
    <location>
        <begin position="225"/>
        <end position="254"/>
    </location>
</feature>
<evidence type="ECO:0000256" key="15">
    <source>
        <dbReference type="SAM" id="Phobius"/>
    </source>
</evidence>
<feature type="domain" description="CFEM" evidence="17">
    <location>
        <begin position="7"/>
        <end position="121"/>
    </location>
</feature>
<sequence length="354" mass="39548">MKLLWSLIFVIIAFIFVAEAQDTTLDEALSIIQSMPQCGSSCLLSGIANSTCEVGDIPCSCHNKELTAKVQACVLEACEIKEQLTTKNRTGTLCQRPARDKRGPDQRSVIVGLTFSCLAFVLRIMSKINSPCTNNQGSSHTLWWDDAVMAFAVGCAIATSYSAIPLNEHGLGTDVWSVPFDDITTLLKIYYWAEDVYLAALPAVKISLLRTYLRFFPDLRFRQACYVVMGLNVAHAIAFVLILVWQCVPIHLAWERWMYKDSSQMPGRCSDINAQGWASAAANMVLDVCTLSLPLPALWQLQLNKRKKFWLMLMFSVGFSVTVVSIVRLQVLVRFGNSQNLTWDYTAVGYWSTV</sequence>
<evidence type="ECO:0000256" key="5">
    <source>
        <dbReference type="ARBA" id="ARBA00022525"/>
    </source>
</evidence>
<dbReference type="SMART" id="SM00747">
    <property type="entry name" value="CFEM"/>
    <property type="match status" value="1"/>
</dbReference>
<feature type="chain" id="PRO_5040182312" description="CFEM domain-containing protein" evidence="16">
    <location>
        <begin position="21"/>
        <end position="354"/>
    </location>
</feature>
<dbReference type="PROSITE" id="PS52012">
    <property type="entry name" value="CFEM"/>
    <property type="match status" value="1"/>
</dbReference>
<dbReference type="InterPro" id="IPR049326">
    <property type="entry name" value="Rhodopsin_dom_fungi"/>
</dbReference>
<evidence type="ECO:0000256" key="4">
    <source>
        <dbReference type="ARBA" id="ARBA00010031"/>
    </source>
</evidence>
<evidence type="ECO:0000256" key="3">
    <source>
        <dbReference type="ARBA" id="ARBA00004613"/>
    </source>
</evidence>
<dbReference type="EMBL" id="CP090170">
    <property type="protein sequence ID" value="UJO20787.1"/>
    <property type="molecule type" value="Genomic_DNA"/>
</dbReference>
<proteinExistence type="inferred from homology"/>
<keyword evidence="10 15" id="KW-0472">Membrane</keyword>
<reference evidence="18" key="2">
    <citation type="journal article" date="2022" name="Microb. Genom.">
        <title>A chromosome-scale genome assembly of the tomato pathogen Cladosporium fulvum reveals a compartmentalized genome architecture and the presence of a dispensable chromosome.</title>
        <authorList>
            <person name="Zaccaron A.Z."/>
            <person name="Chen L.H."/>
            <person name="Samaras A."/>
            <person name="Stergiopoulos I."/>
        </authorList>
    </citation>
    <scope>NUCLEOTIDE SEQUENCE</scope>
    <source>
        <strain evidence="18">Race5_Kim</strain>
    </source>
</reference>
<dbReference type="GeneID" id="71990797"/>
<comment type="similarity">
    <text evidence="13">Belongs to the SAT4 family.</text>
</comment>
<evidence type="ECO:0000256" key="16">
    <source>
        <dbReference type="SAM" id="SignalP"/>
    </source>
</evidence>
<evidence type="ECO:0000256" key="14">
    <source>
        <dbReference type="PROSITE-ProRule" id="PRU01356"/>
    </source>
</evidence>
<evidence type="ECO:0000256" key="1">
    <source>
        <dbReference type="ARBA" id="ARBA00004141"/>
    </source>
</evidence>
<dbReference type="AlphaFoldDB" id="A0A9Q8USH7"/>
<accession>A0A9Q8USH7</accession>
<dbReference type="OrthoDB" id="2496787at2759"/>
<feature type="disulfide bond" evidence="14">
    <location>
        <begin position="38"/>
        <end position="78"/>
    </location>
</feature>
<feature type="disulfide bond" evidence="14">
    <location>
        <begin position="52"/>
        <end position="59"/>
    </location>
</feature>
<keyword evidence="14" id="KW-0479">Metal-binding</keyword>
<evidence type="ECO:0000256" key="6">
    <source>
        <dbReference type="ARBA" id="ARBA00022622"/>
    </source>
</evidence>
<dbReference type="Pfam" id="PF05730">
    <property type="entry name" value="CFEM"/>
    <property type="match status" value="1"/>
</dbReference>
<keyword evidence="8 16" id="KW-0732">Signal</keyword>
<keyword evidence="6" id="KW-0336">GPI-anchor</keyword>
<feature type="transmembrane region" description="Helical" evidence="15">
    <location>
        <begin position="309"/>
        <end position="331"/>
    </location>
</feature>
<dbReference type="PANTHER" id="PTHR33048">
    <property type="entry name" value="PTH11-LIKE INTEGRAL MEMBRANE PROTEIN (AFU_ORTHOLOGUE AFUA_5G11245)"/>
    <property type="match status" value="1"/>
</dbReference>
<feature type="disulfide bond" evidence="14">
    <location>
        <begin position="61"/>
        <end position="94"/>
    </location>
</feature>
<keyword evidence="7 15" id="KW-0812">Transmembrane</keyword>
<dbReference type="RefSeq" id="XP_047765153.1">
    <property type="nucleotide sequence ID" value="XM_047910067.1"/>
</dbReference>
<keyword evidence="5" id="KW-0964">Secreted</keyword>
<reference evidence="18" key="1">
    <citation type="submission" date="2021-12" db="EMBL/GenBank/DDBJ databases">
        <authorList>
            <person name="Zaccaron A."/>
            <person name="Stergiopoulos I."/>
        </authorList>
    </citation>
    <scope>NUCLEOTIDE SEQUENCE</scope>
    <source>
        <strain evidence="18">Race5_Kim</strain>
    </source>
</reference>
<dbReference type="PANTHER" id="PTHR33048:SF160">
    <property type="entry name" value="SAT4 FAMILY MEMBRANE PROTEIN"/>
    <property type="match status" value="1"/>
</dbReference>
<evidence type="ECO:0000256" key="7">
    <source>
        <dbReference type="ARBA" id="ARBA00022692"/>
    </source>
</evidence>
<feature type="disulfide bond" evidence="14">
    <location>
        <begin position="42"/>
        <end position="73"/>
    </location>
</feature>
<keyword evidence="6" id="KW-0325">Glycoprotein</keyword>
<feature type="signal peptide" evidence="16">
    <location>
        <begin position="1"/>
        <end position="20"/>
    </location>
</feature>
<evidence type="ECO:0000313" key="19">
    <source>
        <dbReference type="Proteomes" id="UP000756132"/>
    </source>
</evidence>
<evidence type="ECO:0000313" key="18">
    <source>
        <dbReference type="EMBL" id="UJO20787.1"/>
    </source>
</evidence>
<evidence type="ECO:0000256" key="11">
    <source>
        <dbReference type="ARBA" id="ARBA00023157"/>
    </source>
</evidence>
<evidence type="ECO:0000256" key="10">
    <source>
        <dbReference type="ARBA" id="ARBA00023136"/>
    </source>
</evidence>
<dbReference type="GO" id="GO:0046872">
    <property type="term" value="F:metal ion binding"/>
    <property type="evidence" value="ECO:0007669"/>
    <property type="project" value="UniProtKB-UniRule"/>
</dbReference>
<keyword evidence="12" id="KW-0449">Lipoprotein</keyword>
<keyword evidence="14" id="KW-0349">Heme</keyword>
<evidence type="ECO:0000256" key="12">
    <source>
        <dbReference type="ARBA" id="ARBA00023288"/>
    </source>
</evidence>
<evidence type="ECO:0000259" key="17">
    <source>
        <dbReference type="PROSITE" id="PS52012"/>
    </source>
</evidence>
<dbReference type="InterPro" id="IPR008427">
    <property type="entry name" value="Extracellular_membr_CFEM_dom"/>
</dbReference>
<evidence type="ECO:0000256" key="8">
    <source>
        <dbReference type="ARBA" id="ARBA00022729"/>
    </source>
</evidence>
<dbReference type="Proteomes" id="UP000756132">
    <property type="component" value="Chromosome 8"/>
</dbReference>
<keyword evidence="9 15" id="KW-1133">Transmembrane helix</keyword>
<comment type="similarity">
    <text evidence="4">Belongs to the RBT5 family.</text>
</comment>
<dbReference type="Pfam" id="PF20684">
    <property type="entry name" value="Fung_rhodopsin"/>
    <property type="match status" value="1"/>
</dbReference>
<evidence type="ECO:0000256" key="13">
    <source>
        <dbReference type="ARBA" id="ARBA00038359"/>
    </source>
</evidence>
<keyword evidence="19" id="KW-1185">Reference proteome</keyword>
<gene>
    <name evidence="18" type="ORF">CLAFUR5_10919</name>
</gene>
<evidence type="ECO:0000256" key="9">
    <source>
        <dbReference type="ARBA" id="ARBA00022989"/>
    </source>
</evidence>
<dbReference type="KEGG" id="ffu:CLAFUR5_10919"/>